<dbReference type="OrthoDB" id="688855at2759"/>
<feature type="compositionally biased region" description="Low complexity" evidence="1">
    <location>
        <begin position="137"/>
        <end position="154"/>
    </location>
</feature>
<protein>
    <submittedName>
        <fullName evidence="2">Uncharacterized protein</fullName>
    </submittedName>
</protein>
<feature type="compositionally biased region" description="Low complexity" evidence="1">
    <location>
        <begin position="60"/>
        <end position="70"/>
    </location>
</feature>
<sequence>MAAAAREGEFSERELEVAAILADLPSIVRACNRRRRQQEKQQQQARPEIPSWGRRRPRRAVAGPPAGKPEAAGDDGRSEGVASPDTPLAFPEDDEHAEAAAAAATEDAAKACAQDKVSRRAARSAPARLPPPVQPASIPISCSSLTCSSSSSASVQWAQEQRGVVASLSHENAHLLKQIEDFRARLHTSRSTNDSLKQIHQSKHKKRHRPEEEDEGQRRWKLQPRAADRPALDLNEPAEADAEEGRPPQTAALAAAQWVHRGHQHQQQQQQQLMQMQHKAARRRRQEIRRAKAAAGRARRQG</sequence>
<proteinExistence type="predicted"/>
<dbReference type="AlphaFoldDB" id="A0A3B6NKN0"/>
<feature type="compositionally biased region" description="Low complexity" evidence="1">
    <location>
        <begin position="99"/>
        <end position="115"/>
    </location>
</feature>
<dbReference type="Gramene" id="TraesCS6A02G068500.2">
    <property type="protein sequence ID" value="TraesCS6A02G068500.2"/>
    <property type="gene ID" value="TraesCS6A02G068500"/>
</dbReference>
<feature type="compositionally biased region" description="Polar residues" evidence="1">
    <location>
        <begin position="189"/>
        <end position="199"/>
    </location>
</feature>
<evidence type="ECO:0000313" key="3">
    <source>
        <dbReference type="Proteomes" id="UP000019116"/>
    </source>
</evidence>
<feature type="region of interest" description="Disordered" evidence="1">
    <location>
        <begin position="187"/>
        <end position="302"/>
    </location>
</feature>
<keyword evidence="3" id="KW-1185">Reference proteome</keyword>
<dbReference type="PANTHER" id="PTHR37614:SF2">
    <property type="entry name" value="OS02G0121400 PROTEIN"/>
    <property type="match status" value="1"/>
</dbReference>
<name>A0A3B6NKN0_WHEAT</name>
<gene>
    <name evidence="2" type="primary">LOC123130199</name>
</gene>
<feature type="compositionally biased region" description="Low complexity" evidence="1">
    <location>
        <begin position="265"/>
        <end position="278"/>
    </location>
</feature>
<reference evidence="2" key="2">
    <citation type="submission" date="2018-10" db="UniProtKB">
        <authorList>
            <consortium name="EnsemblPlants"/>
        </authorList>
    </citation>
    <scope>IDENTIFICATION</scope>
</reference>
<evidence type="ECO:0000313" key="2">
    <source>
        <dbReference type="EnsemblPlants" id="TraesCS6A02G068500.2"/>
    </source>
</evidence>
<dbReference type="Proteomes" id="UP000019116">
    <property type="component" value="Chromosome 6A"/>
</dbReference>
<evidence type="ECO:0000256" key="1">
    <source>
        <dbReference type="SAM" id="MobiDB-lite"/>
    </source>
</evidence>
<reference evidence="2" key="1">
    <citation type="submission" date="2018-08" db="EMBL/GenBank/DDBJ databases">
        <authorList>
            <person name="Rossello M."/>
        </authorList>
    </citation>
    <scope>NUCLEOTIDE SEQUENCE [LARGE SCALE GENOMIC DNA]</scope>
    <source>
        <strain evidence="2">cv. Chinese Spring</strain>
    </source>
</reference>
<dbReference type="SMR" id="A0A3B6NKN0"/>
<dbReference type="PANTHER" id="PTHR37614">
    <property type="entry name" value="OS02G0121400 PROTEIN"/>
    <property type="match status" value="1"/>
</dbReference>
<feature type="region of interest" description="Disordered" evidence="1">
    <location>
        <begin position="33"/>
        <end position="163"/>
    </location>
</feature>
<accession>A0A3B6NKN0</accession>
<dbReference type="Gramene" id="TraesCS6A03G0153300.1">
    <property type="protein sequence ID" value="TraesCS6A03G0153300.1.CDS"/>
    <property type="gene ID" value="TraesCS6A03G0153300"/>
</dbReference>
<organism evidence="2">
    <name type="scientific">Triticum aestivum</name>
    <name type="common">Wheat</name>
    <dbReference type="NCBI Taxonomy" id="4565"/>
    <lineage>
        <taxon>Eukaryota</taxon>
        <taxon>Viridiplantae</taxon>
        <taxon>Streptophyta</taxon>
        <taxon>Embryophyta</taxon>
        <taxon>Tracheophyta</taxon>
        <taxon>Spermatophyta</taxon>
        <taxon>Magnoliopsida</taxon>
        <taxon>Liliopsida</taxon>
        <taxon>Poales</taxon>
        <taxon>Poaceae</taxon>
        <taxon>BOP clade</taxon>
        <taxon>Pooideae</taxon>
        <taxon>Triticodae</taxon>
        <taxon>Triticeae</taxon>
        <taxon>Triticinae</taxon>
        <taxon>Triticum</taxon>
    </lineage>
</organism>
<dbReference type="EnsemblPlants" id="TraesCS6A02G068500.2">
    <property type="protein sequence ID" value="TraesCS6A02G068500.2"/>
    <property type="gene ID" value="TraesCS6A02G068500"/>
</dbReference>